<dbReference type="GO" id="GO:0016757">
    <property type="term" value="F:glycosyltransferase activity"/>
    <property type="evidence" value="ECO:0007669"/>
    <property type="project" value="UniProtKB-KW"/>
</dbReference>
<dbReference type="Gene3D" id="3.90.550.10">
    <property type="entry name" value="Spore Coat Polysaccharide Biosynthesis Protein SpsA, Chain A"/>
    <property type="match status" value="1"/>
</dbReference>
<dbReference type="InterPro" id="IPR029044">
    <property type="entry name" value="Nucleotide-diphossugar_trans"/>
</dbReference>
<gene>
    <name evidence="5" type="ORF">SAMN04488519_107115</name>
</gene>
<evidence type="ECO:0000256" key="2">
    <source>
        <dbReference type="ARBA" id="ARBA00022676"/>
    </source>
</evidence>
<proteinExistence type="inferred from homology"/>
<evidence type="ECO:0000313" key="6">
    <source>
        <dbReference type="Proteomes" id="UP000199564"/>
    </source>
</evidence>
<protein>
    <submittedName>
        <fullName evidence="5">Glycosyltransferase involved in cell wall bisynthesis</fullName>
    </submittedName>
</protein>
<comment type="similarity">
    <text evidence="1">Belongs to the glycosyltransferase 2 family.</text>
</comment>
<dbReference type="AlphaFoldDB" id="A0A1I5HMC5"/>
<evidence type="ECO:0000259" key="4">
    <source>
        <dbReference type="Pfam" id="PF00535"/>
    </source>
</evidence>
<keyword evidence="2" id="KW-0328">Glycosyltransferase</keyword>
<dbReference type="Pfam" id="PF00535">
    <property type="entry name" value="Glycos_transf_2"/>
    <property type="match status" value="1"/>
</dbReference>
<dbReference type="InterPro" id="IPR001173">
    <property type="entry name" value="Glyco_trans_2-like"/>
</dbReference>
<name>A0A1I5HMC5_9BACT</name>
<accession>A0A1I5HMC5</accession>
<dbReference type="EMBL" id="FOVW01000007">
    <property type="protein sequence ID" value="SFO48981.1"/>
    <property type="molecule type" value="Genomic_DNA"/>
</dbReference>
<keyword evidence="3 5" id="KW-0808">Transferase</keyword>
<dbReference type="InterPro" id="IPR050834">
    <property type="entry name" value="Glycosyltransf_2"/>
</dbReference>
<feature type="domain" description="Glycosyltransferase 2-like" evidence="4">
    <location>
        <begin position="4"/>
        <end position="166"/>
    </location>
</feature>
<keyword evidence="6" id="KW-1185">Reference proteome</keyword>
<dbReference type="PANTHER" id="PTHR43685:SF5">
    <property type="entry name" value="GLYCOSYLTRANSFERASE EPSE-RELATED"/>
    <property type="match status" value="1"/>
</dbReference>
<sequence>MKLSVLISIYFQEKPENLRLAFQSLVDQTLQADEIILVKDGPLTPELDEMINSFQDILPLKLIVLPENKSLGYALNEGLKHCSFEWVARMDTDDICHPERFEKQVAFVKANPDVDLIGTNITEFIEVPGDLSRKKNVPEKNEDIIRFAFKRCPFNHPTVFFRKSAILEVGSYQSMILFEDYYLWFRLIKAGKRFHNLQDSLLDFRLGKDMLGRRQGLQYGLNEARFFLLAYREGLIPFNSLVRFLLRFPIRIMPRWFTLFVYNTFLRK</sequence>
<dbReference type="STRING" id="226506.SAMN04488519_107115"/>
<dbReference type="RefSeq" id="WP_091654521.1">
    <property type="nucleotide sequence ID" value="NZ_FOVW01000007.1"/>
</dbReference>
<reference evidence="6" key="1">
    <citation type="submission" date="2016-10" db="EMBL/GenBank/DDBJ databases">
        <authorList>
            <person name="Varghese N."/>
            <person name="Submissions S."/>
        </authorList>
    </citation>
    <scope>NUCLEOTIDE SEQUENCE [LARGE SCALE GENOMIC DNA]</scope>
    <source>
        <strain evidence="6">DSM 15282</strain>
    </source>
</reference>
<organism evidence="5 6">
    <name type="scientific">Algoriphagus ornithinivorans</name>
    <dbReference type="NCBI Taxonomy" id="226506"/>
    <lineage>
        <taxon>Bacteria</taxon>
        <taxon>Pseudomonadati</taxon>
        <taxon>Bacteroidota</taxon>
        <taxon>Cytophagia</taxon>
        <taxon>Cytophagales</taxon>
        <taxon>Cyclobacteriaceae</taxon>
        <taxon>Algoriphagus</taxon>
    </lineage>
</organism>
<evidence type="ECO:0000256" key="3">
    <source>
        <dbReference type="ARBA" id="ARBA00022679"/>
    </source>
</evidence>
<dbReference type="SUPFAM" id="SSF53448">
    <property type="entry name" value="Nucleotide-diphospho-sugar transferases"/>
    <property type="match status" value="1"/>
</dbReference>
<dbReference type="PANTHER" id="PTHR43685">
    <property type="entry name" value="GLYCOSYLTRANSFERASE"/>
    <property type="match status" value="1"/>
</dbReference>
<evidence type="ECO:0000313" key="5">
    <source>
        <dbReference type="EMBL" id="SFO48981.1"/>
    </source>
</evidence>
<evidence type="ECO:0000256" key="1">
    <source>
        <dbReference type="ARBA" id="ARBA00006739"/>
    </source>
</evidence>
<dbReference type="Proteomes" id="UP000199564">
    <property type="component" value="Unassembled WGS sequence"/>
</dbReference>